<dbReference type="KEGG" id="nhu:H0264_35725"/>
<sequence length="235" mass="25677">MSERRLRISAASVPKSDEDADDNADRIAFAGCRIALSDGASRSARPEVWAELLVDSFARAGDDPLALDQIVRLRDRWQQLVSTANLPWHAVSKIAEGGAATFLGVEVDTRVARYRARAVGDTCLLHVRDGEIVVAGPIEQPDSFGQRPHLISTLPAANDYLEQIWEREQAFERGDALILATDAAAAFLLGASADMHQELIQTRVLDDADEFADWVAYARADGMSSDDTTICVVRL</sequence>
<dbReference type="RefSeq" id="WP_181581612.1">
    <property type="nucleotide sequence ID" value="NZ_CP059399.1"/>
</dbReference>
<keyword evidence="3" id="KW-1185">Reference proteome</keyword>
<gene>
    <name evidence="2" type="ORF">H0264_35725</name>
</gene>
<dbReference type="SUPFAM" id="SSF81606">
    <property type="entry name" value="PP2C-like"/>
    <property type="match status" value="1"/>
</dbReference>
<proteinExistence type="predicted"/>
<protein>
    <recommendedName>
        <fullName evidence="4">Serine/threonine protein phosphatase PrpC</fullName>
    </recommendedName>
</protein>
<evidence type="ECO:0000313" key="3">
    <source>
        <dbReference type="Proteomes" id="UP000515512"/>
    </source>
</evidence>
<reference evidence="2 3" key="1">
    <citation type="submission" date="2020-07" db="EMBL/GenBank/DDBJ databases">
        <authorList>
            <person name="Zhuang K."/>
            <person name="Ran Y."/>
        </authorList>
    </citation>
    <scope>NUCLEOTIDE SEQUENCE [LARGE SCALE GENOMIC DNA]</scope>
    <source>
        <strain evidence="2 3">WCH-YHL-001</strain>
    </source>
</reference>
<organism evidence="2 3">
    <name type="scientific">Nocardia huaxiensis</name>
    <dbReference type="NCBI Taxonomy" id="2755382"/>
    <lineage>
        <taxon>Bacteria</taxon>
        <taxon>Bacillati</taxon>
        <taxon>Actinomycetota</taxon>
        <taxon>Actinomycetes</taxon>
        <taxon>Mycobacteriales</taxon>
        <taxon>Nocardiaceae</taxon>
        <taxon>Nocardia</taxon>
    </lineage>
</organism>
<dbReference type="Proteomes" id="UP000515512">
    <property type="component" value="Chromosome"/>
</dbReference>
<dbReference type="AlphaFoldDB" id="A0A7D6VA10"/>
<dbReference type="InterPro" id="IPR036457">
    <property type="entry name" value="PPM-type-like_dom_sf"/>
</dbReference>
<evidence type="ECO:0008006" key="4">
    <source>
        <dbReference type="Google" id="ProtNLM"/>
    </source>
</evidence>
<evidence type="ECO:0000256" key="1">
    <source>
        <dbReference type="SAM" id="MobiDB-lite"/>
    </source>
</evidence>
<evidence type="ECO:0000313" key="2">
    <source>
        <dbReference type="EMBL" id="QLY30414.1"/>
    </source>
</evidence>
<accession>A0A7D6VA10</accession>
<feature type="region of interest" description="Disordered" evidence="1">
    <location>
        <begin position="1"/>
        <end position="20"/>
    </location>
</feature>
<dbReference type="EMBL" id="CP059399">
    <property type="protein sequence ID" value="QLY30414.1"/>
    <property type="molecule type" value="Genomic_DNA"/>
</dbReference>
<name>A0A7D6VA10_9NOCA</name>